<name>A0A8T0G5Z0_CERPU</name>
<dbReference type="AlphaFoldDB" id="A0A8T0G5Z0"/>
<dbReference type="EC" id="4.3.2.7" evidence="1"/>
<keyword evidence="2" id="KW-0456">Lyase</keyword>
<gene>
    <name evidence="5" type="ORF">KC19_12G094900</name>
</gene>
<evidence type="ECO:0000313" key="6">
    <source>
        <dbReference type="Proteomes" id="UP000822688"/>
    </source>
</evidence>
<dbReference type="GO" id="GO:0061928">
    <property type="term" value="F:glutathione specific gamma-glutamylcyclotransferase activity"/>
    <property type="evidence" value="ECO:0007669"/>
    <property type="project" value="UniProtKB-EC"/>
</dbReference>
<evidence type="ECO:0000256" key="4">
    <source>
        <dbReference type="SAM" id="Phobius"/>
    </source>
</evidence>
<dbReference type="InterPro" id="IPR013024">
    <property type="entry name" value="GGCT-like"/>
</dbReference>
<dbReference type="SUPFAM" id="SSF110857">
    <property type="entry name" value="Gamma-glutamyl cyclotransferase-like"/>
    <property type="match status" value="1"/>
</dbReference>
<feature type="compositionally biased region" description="Polar residues" evidence="3">
    <location>
        <begin position="199"/>
        <end position="225"/>
    </location>
</feature>
<proteinExistence type="predicted"/>
<feature type="transmembrane region" description="Helical" evidence="4">
    <location>
        <begin position="7"/>
        <end position="31"/>
    </location>
</feature>
<dbReference type="Proteomes" id="UP000822688">
    <property type="component" value="Chromosome 12"/>
</dbReference>
<evidence type="ECO:0000313" key="5">
    <source>
        <dbReference type="EMBL" id="KAG0554480.1"/>
    </source>
</evidence>
<dbReference type="CDD" id="cd06661">
    <property type="entry name" value="GGCT_like"/>
    <property type="match status" value="1"/>
</dbReference>
<feature type="region of interest" description="Disordered" evidence="3">
    <location>
        <begin position="199"/>
        <end position="235"/>
    </location>
</feature>
<dbReference type="PANTHER" id="PTHR12192">
    <property type="entry name" value="CATION TRANSPORT PROTEIN CHAC-RELATED"/>
    <property type="match status" value="1"/>
</dbReference>
<dbReference type="InterPro" id="IPR006840">
    <property type="entry name" value="ChaC"/>
</dbReference>
<keyword evidence="4" id="KW-0812">Transmembrane</keyword>
<keyword evidence="4" id="KW-1133">Transmembrane helix</keyword>
<reference evidence="5" key="1">
    <citation type="submission" date="2020-06" db="EMBL/GenBank/DDBJ databases">
        <title>WGS assembly of Ceratodon purpureus strain R40.</title>
        <authorList>
            <person name="Carey S.B."/>
            <person name="Jenkins J."/>
            <person name="Shu S."/>
            <person name="Lovell J.T."/>
            <person name="Sreedasyam A."/>
            <person name="Maumus F."/>
            <person name="Tiley G.P."/>
            <person name="Fernandez-Pozo N."/>
            <person name="Barry K."/>
            <person name="Chen C."/>
            <person name="Wang M."/>
            <person name="Lipzen A."/>
            <person name="Daum C."/>
            <person name="Saski C.A."/>
            <person name="Payton A.C."/>
            <person name="Mcbreen J.C."/>
            <person name="Conrad R.E."/>
            <person name="Kollar L.M."/>
            <person name="Olsson S."/>
            <person name="Huttunen S."/>
            <person name="Landis J.B."/>
            <person name="Wickett N.J."/>
            <person name="Johnson M.G."/>
            <person name="Rensing S.A."/>
            <person name="Grimwood J."/>
            <person name="Schmutz J."/>
            <person name="Mcdaniel S.F."/>
        </authorList>
    </citation>
    <scope>NUCLEOTIDE SEQUENCE</scope>
    <source>
        <strain evidence="5">R40</strain>
    </source>
</reference>
<comment type="caution">
    <text evidence="5">The sequence shown here is derived from an EMBL/GenBank/DDBJ whole genome shotgun (WGS) entry which is preliminary data.</text>
</comment>
<accession>A0A8T0G5Z0</accession>
<dbReference type="InterPro" id="IPR036568">
    <property type="entry name" value="GGCT-like_sf"/>
</dbReference>
<protein>
    <recommendedName>
        <fullName evidence="1">glutathione-specific gamma-glutamylcyclotransferase</fullName>
        <ecNumber evidence="1">4.3.2.7</ecNumber>
    </recommendedName>
</protein>
<sequence>MNPIICLFRLAITFTFRTMVLWVFGYGSLLWKAGFEYDERMIGYIKDYRRVFHQASTDHRGTPEYPGRVVTLEAKEGEVTWGAAYRVSGHDNEKLVLSYLDLREQEYDQKSYVNLYTADSSETPALCNVLVYIGSSEISRNKFWAGPAPLEVMAEQIARAVGPSGPNYEYLFLLEKSLRELDCVDEDISELAEAVRKYMNSSNGPNSSDDVSGTNGTTETQSISRKQQHDVCNGV</sequence>
<dbReference type="Pfam" id="PF04752">
    <property type="entry name" value="ChaC"/>
    <property type="match status" value="1"/>
</dbReference>
<organism evidence="5 6">
    <name type="scientific">Ceratodon purpureus</name>
    <name type="common">Fire moss</name>
    <name type="synonym">Dicranum purpureum</name>
    <dbReference type="NCBI Taxonomy" id="3225"/>
    <lineage>
        <taxon>Eukaryota</taxon>
        <taxon>Viridiplantae</taxon>
        <taxon>Streptophyta</taxon>
        <taxon>Embryophyta</taxon>
        <taxon>Bryophyta</taxon>
        <taxon>Bryophytina</taxon>
        <taxon>Bryopsida</taxon>
        <taxon>Dicranidae</taxon>
        <taxon>Pseudoditrichales</taxon>
        <taxon>Ditrichaceae</taxon>
        <taxon>Ceratodon</taxon>
    </lineage>
</organism>
<evidence type="ECO:0000256" key="3">
    <source>
        <dbReference type="SAM" id="MobiDB-lite"/>
    </source>
</evidence>
<dbReference type="GO" id="GO:0006751">
    <property type="term" value="P:glutathione catabolic process"/>
    <property type="evidence" value="ECO:0007669"/>
    <property type="project" value="InterPro"/>
</dbReference>
<keyword evidence="6" id="KW-1185">Reference proteome</keyword>
<dbReference type="EMBL" id="CM026433">
    <property type="protein sequence ID" value="KAG0554480.1"/>
    <property type="molecule type" value="Genomic_DNA"/>
</dbReference>
<dbReference type="PANTHER" id="PTHR12192:SF2">
    <property type="entry name" value="GLUTATHIONE-SPECIFIC GAMMA-GLUTAMYLCYCLOTRANSFERASE 2"/>
    <property type="match status" value="1"/>
</dbReference>
<dbReference type="GO" id="GO:0005737">
    <property type="term" value="C:cytoplasm"/>
    <property type="evidence" value="ECO:0007669"/>
    <property type="project" value="TreeGrafter"/>
</dbReference>
<evidence type="ECO:0000256" key="1">
    <source>
        <dbReference type="ARBA" id="ARBA00012344"/>
    </source>
</evidence>
<dbReference type="Gene3D" id="3.10.490.10">
    <property type="entry name" value="Gamma-glutamyl cyclotransferase-like"/>
    <property type="match status" value="1"/>
</dbReference>
<evidence type="ECO:0000256" key="2">
    <source>
        <dbReference type="ARBA" id="ARBA00023239"/>
    </source>
</evidence>
<keyword evidence="4" id="KW-0472">Membrane</keyword>